<sequence length="77" mass="8589">MVEKRLQVQRSSPSAFVFIYNCGLRDSMPFCVLWSAAYFKAGAPSPILGRDLVSCVALLAASPSPRRRSPLRYCSYE</sequence>
<reference evidence="1 2" key="1">
    <citation type="journal article" date="2024" name="bioRxiv">
        <title>A reference genome for Trichogramma kaykai: A tiny desert-dwelling parasitoid wasp with competing sex-ratio distorters.</title>
        <authorList>
            <person name="Culotta J."/>
            <person name="Lindsey A.R."/>
        </authorList>
    </citation>
    <scope>NUCLEOTIDE SEQUENCE [LARGE SCALE GENOMIC DNA]</scope>
    <source>
        <strain evidence="1 2">KSX58</strain>
    </source>
</reference>
<dbReference type="Proteomes" id="UP001627154">
    <property type="component" value="Unassembled WGS sequence"/>
</dbReference>
<dbReference type="AlphaFoldDB" id="A0ABD2XFD7"/>
<evidence type="ECO:0000313" key="1">
    <source>
        <dbReference type="EMBL" id="KAL3403870.1"/>
    </source>
</evidence>
<name>A0ABD2XFD7_9HYME</name>
<dbReference type="EMBL" id="JBJJXI010000027">
    <property type="protein sequence ID" value="KAL3403870.1"/>
    <property type="molecule type" value="Genomic_DNA"/>
</dbReference>
<gene>
    <name evidence="1" type="ORF">TKK_003283</name>
</gene>
<evidence type="ECO:0000313" key="2">
    <source>
        <dbReference type="Proteomes" id="UP001627154"/>
    </source>
</evidence>
<keyword evidence="2" id="KW-1185">Reference proteome</keyword>
<accession>A0ABD2XFD7</accession>
<proteinExistence type="predicted"/>
<protein>
    <submittedName>
        <fullName evidence="1">Uncharacterized protein</fullName>
    </submittedName>
</protein>
<organism evidence="1 2">
    <name type="scientific">Trichogramma kaykai</name>
    <dbReference type="NCBI Taxonomy" id="54128"/>
    <lineage>
        <taxon>Eukaryota</taxon>
        <taxon>Metazoa</taxon>
        <taxon>Ecdysozoa</taxon>
        <taxon>Arthropoda</taxon>
        <taxon>Hexapoda</taxon>
        <taxon>Insecta</taxon>
        <taxon>Pterygota</taxon>
        <taxon>Neoptera</taxon>
        <taxon>Endopterygota</taxon>
        <taxon>Hymenoptera</taxon>
        <taxon>Apocrita</taxon>
        <taxon>Proctotrupomorpha</taxon>
        <taxon>Chalcidoidea</taxon>
        <taxon>Trichogrammatidae</taxon>
        <taxon>Trichogramma</taxon>
    </lineage>
</organism>
<comment type="caution">
    <text evidence="1">The sequence shown here is derived from an EMBL/GenBank/DDBJ whole genome shotgun (WGS) entry which is preliminary data.</text>
</comment>